<dbReference type="AlphaFoldDB" id="A0AAW0LV41"/>
<name>A0AAW0LV41_QUESU</name>
<dbReference type="Proteomes" id="UP000237347">
    <property type="component" value="Unassembled WGS sequence"/>
</dbReference>
<keyword evidence="2" id="KW-1185">Reference proteome</keyword>
<organism evidence="1 2">
    <name type="scientific">Quercus suber</name>
    <name type="common">Cork oak</name>
    <dbReference type="NCBI Taxonomy" id="58331"/>
    <lineage>
        <taxon>Eukaryota</taxon>
        <taxon>Viridiplantae</taxon>
        <taxon>Streptophyta</taxon>
        <taxon>Embryophyta</taxon>
        <taxon>Tracheophyta</taxon>
        <taxon>Spermatophyta</taxon>
        <taxon>Magnoliopsida</taxon>
        <taxon>eudicotyledons</taxon>
        <taxon>Gunneridae</taxon>
        <taxon>Pentapetalae</taxon>
        <taxon>rosids</taxon>
        <taxon>fabids</taxon>
        <taxon>Fagales</taxon>
        <taxon>Fagaceae</taxon>
        <taxon>Quercus</taxon>
    </lineage>
</organism>
<evidence type="ECO:0000313" key="2">
    <source>
        <dbReference type="Proteomes" id="UP000237347"/>
    </source>
</evidence>
<accession>A0AAW0LV41</accession>
<protein>
    <submittedName>
        <fullName evidence="1">Uncharacterized protein</fullName>
    </submittedName>
</protein>
<comment type="caution">
    <text evidence="1">The sequence shown here is derived from an EMBL/GenBank/DDBJ whole genome shotgun (WGS) entry which is preliminary data.</text>
</comment>
<dbReference type="EMBL" id="PKMF04000045">
    <property type="protein sequence ID" value="KAK7855420.1"/>
    <property type="molecule type" value="Genomic_DNA"/>
</dbReference>
<gene>
    <name evidence="1" type="ORF">CFP56_027826</name>
</gene>
<reference evidence="1 2" key="1">
    <citation type="journal article" date="2018" name="Sci. Data">
        <title>The draft genome sequence of cork oak.</title>
        <authorList>
            <person name="Ramos A.M."/>
            <person name="Usie A."/>
            <person name="Barbosa P."/>
            <person name="Barros P.M."/>
            <person name="Capote T."/>
            <person name="Chaves I."/>
            <person name="Simoes F."/>
            <person name="Abreu I."/>
            <person name="Carrasquinho I."/>
            <person name="Faro C."/>
            <person name="Guimaraes J.B."/>
            <person name="Mendonca D."/>
            <person name="Nobrega F."/>
            <person name="Rodrigues L."/>
            <person name="Saibo N.J.M."/>
            <person name="Varela M.C."/>
            <person name="Egas C."/>
            <person name="Matos J."/>
            <person name="Miguel C.M."/>
            <person name="Oliveira M.M."/>
            <person name="Ricardo C.P."/>
            <person name="Goncalves S."/>
        </authorList>
    </citation>
    <scope>NUCLEOTIDE SEQUENCE [LARGE SCALE GENOMIC DNA]</scope>
    <source>
        <strain evidence="2">cv. HL8</strain>
    </source>
</reference>
<evidence type="ECO:0000313" key="1">
    <source>
        <dbReference type="EMBL" id="KAK7855420.1"/>
    </source>
</evidence>
<proteinExistence type="predicted"/>
<sequence>MLTCRNYHNGNACFGNFTSVEASEILLPILSAFGKGSTPSFLPLIQSSKVKLDWMAHQIAKTSSIFFVYFFC</sequence>